<dbReference type="EC" id="2.7.9.1" evidence="3"/>
<dbReference type="Proteomes" id="UP000011721">
    <property type="component" value="Chromosome"/>
</dbReference>
<dbReference type="InterPro" id="IPR008279">
    <property type="entry name" value="PEP-util_enz_mobile_dom"/>
</dbReference>
<dbReference type="STRING" id="1167006.UWK_01688"/>
<feature type="domain" description="Pyruvate phosphate dikinase AMP/ATP-binding" evidence="2">
    <location>
        <begin position="975"/>
        <end position="1217"/>
    </location>
</feature>
<dbReference type="PATRIC" id="fig|1167006.5.peg.1863"/>
<dbReference type="SUPFAM" id="SSF56059">
    <property type="entry name" value="Glutathione synthetase ATP-binding domain-like"/>
    <property type="match status" value="1"/>
</dbReference>
<organism evidence="3 4">
    <name type="scientific">Desulfocapsa sulfexigens (strain DSM 10523 / SB164P1)</name>
    <dbReference type="NCBI Taxonomy" id="1167006"/>
    <lineage>
        <taxon>Bacteria</taxon>
        <taxon>Pseudomonadati</taxon>
        <taxon>Thermodesulfobacteriota</taxon>
        <taxon>Desulfobulbia</taxon>
        <taxon>Desulfobulbales</taxon>
        <taxon>Desulfocapsaceae</taxon>
        <taxon>Desulfocapsa</taxon>
    </lineage>
</organism>
<dbReference type="EMBL" id="CP003985">
    <property type="protein sequence ID" value="AGF78246.1"/>
    <property type="molecule type" value="Genomic_DNA"/>
</dbReference>
<name>M1PP95_DESSD</name>
<evidence type="ECO:0000313" key="3">
    <source>
        <dbReference type="EMBL" id="AGF78246.1"/>
    </source>
</evidence>
<dbReference type="InterPro" id="IPR010121">
    <property type="entry name" value="Pyruvate_phosphate_dikinase"/>
</dbReference>
<evidence type="ECO:0000313" key="4">
    <source>
        <dbReference type="Proteomes" id="UP000011721"/>
    </source>
</evidence>
<dbReference type="GO" id="GO:0016301">
    <property type="term" value="F:kinase activity"/>
    <property type="evidence" value="ECO:0007669"/>
    <property type="project" value="UniProtKB-KW"/>
</dbReference>
<dbReference type="InterPro" id="IPR002192">
    <property type="entry name" value="PPDK_AMP/ATP-bd"/>
</dbReference>
<dbReference type="InterPro" id="IPR036637">
    <property type="entry name" value="Phosphohistidine_dom_sf"/>
</dbReference>
<dbReference type="Gene3D" id="3.50.30.10">
    <property type="entry name" value="Phosphohistidine domain"/>
    <property type="match status" value="1"/>
</dbReference>
<dbReference type="RefSeq" id="WP_015403937.1">
    <property type="nucleotide sequence ID" value="NC_020304.1"/>
</dbReference>
<reference evidence="4" key="1">
    <citation type="journal article" date="2013" name="Stand. Genomic Sci.">
        <title>Complete genome sequence of Desulfocapsa sulfexigens, a marine deltaproteobacterium specialized in disproportionating inorganic sulfur compounds.</title>
        <authorList>
            <person name="Finster K.W."/>
            <person name="Kjeldsen K.U."/>
            <person name="Kube M."/>
            <person name="Reinhardt R."/>
            <person name="Mussmann M."/>
            <person name="Amann R."/>
            <person name="Schreiber L."/>
        </authorList>
    </citation>
    <scope>NUCLEOTIDE SEQUENCE [LARGE SCALE GENOMIC DNA]</scope>
    <source>
        <strain evidence="4">DSM 10523 / SB164P1</strain>
    </source>
</reference>
<dbReference type="PANTHER" id="PTHR22931:SF9">
    <property type="entry name" value="PYRUVATE, PHOSPHATE DIKINASE 1, CHLOROPLASTIC"/>
    <property type="match status" value="1"/>
</dbReference>
<dbReference type="Pfam" id="PF00391">
    <property type="entry name" value="PEP-utilizers"/>
    <property type="match status" value="1"/>
</dbReference>
<dbReference type="SUPFAM" id="SSF52009">
    <property type="entry name" value="Phosphohistidine domain"/>
    <property type="match status" value="1"/>
</dbReference>
<accession>M1PP95</accession>
<feature type="domain" description="PEP-utilising enzyme mobile" evidence="1">
    <location>
        <begin position="1326"/>
        <end position="1405"/>
    </location>
</feature>
<keyword evidence="3" id="KW-0670">Pyruvate</keyword>
<dbReference type="eggNOG" id="COG1080">
    <property type="taxonomic scope" value="Bacteria"/>
</dbReference>
<dbReference type="HOGENOM" id="CLU_257090_0_0_7"/>
<dbReference type="Pfam" id="PF01326">
    <property type="entry name" value="PPDK_N"/>
    <property type="match status" value="1"/>
</dbReference>
<protein>
    <submittedName>
        <fullName evidence="3">Phosphoenolpyruvate synthase/pyruvate phosphate dikinase</fullName>
        <ecNumber evidence="3">2.7.9.1</ecNumber>
    </submittedName>
</protein>
<gene>
    <name evidence="3" type="ordered locus">UWK_01688</name>
</gene>
<evidence type="ECO:0000259" key="2">
    <source>
        <dbReference type="Pfam" id="PF01326"/>
    </source>
</evidence>
<keyword evidence="3" id="KW-0418">Kinase</keyword>
<dbReference type="InterPro" id="IPR013815">
    <property type="entry name" value="ATP_grasp_subdomain_1"/>
</dbReference>
<dbReference type="GO" id="GO:0050242">
    <property type="term" value="F:pyruvate, phosphate dikinase activity"/>
    <property type="evidence" value="ECO:0007669"/>
    <property type="project" value="UniProtKB-EC"/>
</dbReference>
<keyword evidence="4" id="KW-1185">Reference proteome</keyword>
<dbReference type="Gene3D" id="1.20.80.30">
    <property type="match status" value="1"/>
</dbReference>
<dbReference type="Gene3D" id="3.30.470.20">
    <property type="entry name" value="ATP-grasp fold, B domain"/>
    <property type="match status" value="1"/>
</dbReference>
<proteinExistence type="predicted"/>
<dbReference type="PANTHER" id="PTHR22931">
    <property type="entry name" value="PHOSPHOENOLPYRUVATE DIKINASE-RELATED"/>
    <property type="match status" value="1"/>
</dbReference>
<dbReference type="KEGG" id="dsf:UWK_01688"/>
<dbReference type="GO" id="GO:0005524">
    <property type="term" value="F:ATP binding"/>
    <property type="evidence" value="ECO:0007669"/>
    <property type="project" value="InterPro"/>
</dbReference>
<keyword evidence="3" id="KW-0808">Transferase</keyword>
<dbReference type="eggNOG" id="COG0574">
    <property type="taxonomic scope" value="Bacteria"/>
</dbReference>
<dbReference type="OrthoDB" id="9765468at2"/>
<dbReference type="Gene3D" id="3.30.1490.20">
    <property type="entry name" value="ATP-grasp fold, A domain"/>
    <property type="match status" value="1"/>
</dbReference>
<sequence length="1423" mass="163352">MKPIANNIESDALKANLLETADEVVLDPELQLLLDVVSRYKGLHHTLENLLYEICHSYRNWNILIPQLRSFVLKNGNYYVRHEKGPEAFTLFGGLFVAAMKDSEKNSKLLSQIIESQVAWVAKMVSLFSVDDLYRFQSALNHYFEQLLELDDGESPIMMHIVQGQHPMKKLATSLLAFSDKGAAEFDYHPMAELMRAILVRNYDYWLHEEDPLPWFLSHCGDLCEDFHSGKLFSAISHKAMEKNKVAVTSIDTHTVPVDALRAILDLPAHVDIVRLYKEIPARLAQADEEELGKVKEQGLPLNRFAENQKLLFLFRIMDTRGLYLIHEETLREINRSLVQLIRLQNFEEIEEFLLTAFQLLKANVRKYPHTSLQCIQVLGGEVFQRKNGRMVEAFLWQAVRFGFQYANVMGVDEDWQPITNPAHLANIRVWLNLIMQEPKWCGTLFSALIINIRLSGTCVKDTDLFQRDITKLLNHPIEPVYNLTKQFTKLMPVFFNEIGAEGNLREVSTELDEIHKRRDLLIHFLRKQSHVESSNLIVDFIQAIFVFWLTKKKKVLQPFLPEEVYCEIALEGKFIDDLHTLALRIQKDLAFSASDDLLSWRQEERQNYLASQTDLPPAELRRFDLLVQMYQLLNQKYNLGLQELRSELENAAQEGFPETAELLATLENCGTIQCVEALLETLEGLKETILSPDTFEAREDIYYKRHIAVDIPSVYGRYREKKFDSLSLSFRLENLTNIFLERLPETVNLSIITQATFYSIVKCLKLYLRALRVDGISSRRLETYISLLESSLKIRRFSYTQYLDIFRGLSDGVKDVIYSYYTNIHQNNLSIVIPQIGANNLLTKYRSLWHDDDKTNSIHSLSEAFLRDLIATTFGLQHLDNFITRIIGTLESQRDILDERRLDLLMTYNPERAISELHKRNPYTHDLIHLGNKGYNLVVLNDDKKPVPPAFIITTEIFRCREVIYGFEKARDDFMQRVRESLTELERLTGRVFAAPRDPLLLSVRSGAAVSMPGMMATVHNVGTNEELIEEAAREYGDSYLAWDNYRRFLQSWAMTSGVPREEFQKLMNDAKEKYNVSLKGDFSPQQMKELALEYQRVVRRKGLGIPDDPWLQLVTAIEMVFDSWETDKASDYRKIMDVSDSWGTAVIVQAMVYGNKSQSSGSGVLFTAHPYRKVQRVALWGDYAYGDQGEDIVSGLVTSYPISVEQAQLDGRAVDKTLEVRYPDIYQELLSISRELVYDKRWNPQEIEFTFEGPDASQLFLLQTRDMITIKKQERFQVFADAVAVEKAYLGKGIGVSGSALSGRAVFTEENIRELRQSDPGTPLILIRSDTVPEDIKVIDMADGLLTSRGGQTSHASVVAVRLEKNCIVGCKHLKVYEVGKYCEIGDFVIKFGDPVSIDGRSGQVLSGIHETREEMHILPI</sequence>
<evidence type="ECO:0000259" key="1">
    <source>
        <dbReference type="Pfam" id="PF00391"/>
    </source>
</evidence>